<evidence type="ECO:0000256" key="1">
    <source>
        <dbReference type="ARBA" id="ARBA00011888"/>
    </source>
</evidence>
<accession>A0A1W2CVI0</accession>
<dbReference type="OrthoDB" id="9782889at2"/>
<dbReference type="AlphaFoldDB" id="A0A1W2CVI0"/>
<dbReference type="EMBL" id="FWYC01000006">
    <property type="protein sequence ID" value="SMC88966.1"/>
    <property type="molecule type" value="Genomic_DNA"/>
</dbReference>
<evidence type="ECO:0000313" key="7">
    <source>
        <dbReference type="EMBL" id="SMC88966.1"/>
    </source>
</evidence>
<dbReference type="SUPFAM" id="SSF53167">
    <property type="entry name" value="Purine and uridine phosphorylases"/>
    <property type="match status" value="1"/>
</dbReference>
<evidence type="ECO:0000256" key="2">
    <source>
        <dbReference type="ARBA" id="ARBA00021980"/>
    </source>
</evidence>
<keyword evidence="3" id="KW-0328">Glycosyltransferase</keyword>
<dbReference type="PANTHER" id="PTHR43691:SF11">
    <property type="entry name" value="FI09636P-RELATED"/>
    <property type="match status" value="1"/>
</dbReference>
<dbReference type="GO" id="GO:0006152">
    <property type="term" value="P:purine nucleoside catabolic process"/>
    <property type="evidence" value="ECO:0007669"/>
    <property type="project" value="TreeGrafter"/>
</dbReference>
<organism evidence="7 8">
    <name type="scientific">Lentzea albidocapillata</name>
    <dbReference type="NCBI Taxonomy" id="40571"/>
    <lineage>
        <taxon>Bacteria</taxon>
        <taxon>Bacillati</taxon>
        <taxon>Actinomycetota</taxon>
        <taxon>Actinomycetes</taxon>
        <taxon>Pseudonocardiales</taxon>
        <taxon>Pseudonocardiaceae</taxon>
        <taxon>Lentzea</taxon>
    </lineage>
</organism>
<dbReference type="Gene3D" id="3.40.50.1580">
    <property type="entry name" value="Nucleoside phosphorylase domain"/>
    <property type="match status" value="1"/>
</dbReference>
<dbReference type="InterPro" id="IPR035994">
    <property type="entry name" value="Nucleoside_phosphorylase_sf"/>
</dbReference>
<dbReference type="PANTHER" id="PTHR43691">
    <property type="entry name" value="URIDINE PHOSPHORYLASE"/>
    <property type="match status" value="1"/>
</dbReference>
<dbReference type="Proteomes" id="UP000192840">
    <property type="component" value="Unassembled WGS sequence"/>
</dbReference>
<dbReference type="InterPro" id="IPR004402">
    <property type="entry name" value="DeoD-type"/>
</dbReference>
<dbReference type="NCBIfam" id="NF004489">
    <property type="entry name" value="PRK05819.1"/>
    <property type="match status" value="1"/>
</dbReference>
<evidence type="ECO:0000256" key="4">
    <source>
        <dbReference type="ARBA" id="ARBA00022679"/>
    </source>
</evidence>
<sequence length="248" mass="26433">MAAFHIDGEPGDVADIVLLPGDPVRGRRIAEEMLTNVSCYNRIRNAFGFTGESGGVPISVQASGMGAPSMAIYATELFEQHNVQVAVRIGTCAAMRADIELGDLILAMGAVTDSAVVSNILPGLSYAPTASFPLLVAAERIARERSHRAHVGQVMTSDVFYHADPGRMLDLADMGVLGLDMETAALYAVASRYRRHSLAVLTVTDNLESRARWSAEDRERGYLAMVEVAIAAAVEVRAHAMAGTGTET</sequence>
<evidence type="ECO:0000256" key="5">
    <source>
        <dbReference type="ARBA" id="ARBA00048447"/>
    </source>
</evidence>
<dbReference type="Pfam" id="PF01048">
    <property type="entry name" value="PNP_UDP_1"/>
    <property type="match status" value="1"/>
</dbReference>
<comment type="catalytic activity">
    <reaction evidence="5">
        <text>uridine + phosphate = alpha-D-ribose 1-phosphate + uracil</text>
        <dbReference type="Rhea" id="RHEA:24388"/>
        <dbReference type="ChEBI" id="CHEBI:16704"/>
        <dbReference type="ChEBI" id="CHEBI:17568"/>
        <dbReference type="ChEBI" id="CHEBI:43474"/>
        <dbReference type="ChEBI" id="CHEBI:57720"/>
        <dbReference type="EC" id="2.4.2.3"/>
    </reaction>
</comment>
<keyword evidence="4" id="KW-0808">Transferase</keyword>
<protein>
    <recommendedName>
        <fullName evidence="2">Uridine phosphorylase</fullName>
        <ecNumber evidence="1">2.4.2.3</ecNumber>
    </recommendedName>
</protein>
<evidence type="ECO:0000313" key="8">
    <source>
        <dbReference type="Proteomes" id="UP000192840"/>
    </source>
</evidence>
<reference evidence="8" key="1">
    <citation type="submission" date="2017-04" db="EMBL/GenBank/DDBJ databases">
        <authorList>
            <person name="Varghese N."/>
            <person name="Submissions S."/>
        </authorList>
    </citation>
    <scope>NUCLEOTIDE SEQUENCE [LARGE SCALE GENOMIC DNA]</scope>
    <source>
        <strain evidence="8">DSM 44073</strain>
    </source>
</reference>
<dbReference type="EC" id="2.4.2.3" evidence="1"/>
<dbReference type="GO" id="GO:0004850">
    <property type="term" value="F:uridine phosphorylase activity"/>
    <property type="evidence" value="ECO:0007669"/>
    <property type="project" value="UniProtKB-EC"/>
</dbReference>
<dbReference type="GO" id="GO:0005829">
    <property type="term" value="C:cytosol"/>
    <property type="evidence" value="ECO:0007669"/>
    <property type="project" value="TreeGrafter"/>
</dbReference>
<dbReference type="STRING" id="40571.SAMN05660733_02380"/>
<keyword evidence="8" id="KW-1185">Reference proteome</keyword>
<evidence type="ECO:0000256" key="3">
    <source>
        <dbReference type="ARBA" id="ARBA00022676"/>
    </source>
</evidence>
<dbReference type="eggNOG" id="COG0813">
    <property type="taxonomic scope" value="Bacteria"/>
</dbReference>
<dbReference type="InterPro" id="IPR000845">
    <property type="entry name" value="Nucleoside_phosphorylase_d"/>
</dbReference>
<dbReference type="RefSeq" id="WP_051770532.1">
    <property type="nucleotide sequence ID" value="NZ_FWYC01000006.1"/>
</dbReference>
<evidence type="ECO:0000259" key="6">
    <source>
        <dbReference type="Pfam" id="PF01048"/>
    </source>
</evidence>
<feature type="domain" description="Nucleoside phosphorylase" evidence="6">
    <location>
        <begin position="15"/>
        <end position="214"/>
    </location>
</feature>
<gene>
    <name evidence="7" type="ORF">SAMN05660733_02380</name>
</gene>
<name>A0A1W2CVI0_9PSEU</name>
<dbReference type="GO" id="GO:0004731">
    <property type="term" value="F:purine-nucleoside phosphorylase activity"/>
    <property type="evidence" value="ECO:0007669"/>
    <property type="project" value="InterPro"/>
</dbReference>
<dbReference type="CDD" id="cd09006">
    <property type="entry name" value="PNP_EcPNPI-like"/>
    <property type="match status" value="1"/>
</dbReference>
<proteinExistence type="predicted"/>